<name>A0ABY0WDE5_9PSED</name>
<accession>A0ABY0WDE5</accession>
<reference evidence="1 2" key="1">
    <citation type="submission" date="2016-10" db="EMBL/GenBank/DDBJ databases">
        <authorList>
            <person name="Varghese N."/>
            <person name="Submissions S."/>
        </authorList>
    </citation>
    <scope>NUCLEOTIDE SEQUENCE [LARGE SCALE GENOMIC DNA]</scope>
    <source>
        <strain evidence="1 2">BS2771</strain>
    </source>
</reference>
<gene>
    <name evidence="1" type="ORF">SAMN04490181_1328</name>
</gene>
<dbReference type="EMBL" id="LT629800">
    <property type="protein sequence ID" value="SDU90583.1"/>
    <property type="molecule type" value="Genomic_DNA"/>
</dbReference>
<evidence type="ECO:0000313" key="2">
    <source>
        <dbReference type="Proteomes" id="UP000199620"/>
    </source>
</evidence>
<sequence length="120" mass="13560">MSKKGEVTLKWECSACNELHDWEDDAKQCCQPEVSECWVCPACEQAHSDKKDAEHCCPDAELAVTCPSCLREHDLDELSFHAVRIAGHCTECNPMFTVDQQMAIQDLHYLNTGKSRNLFA</sequence>
<proteinExistence type="predicted"/>
<dbReference type="Proteomes" id="UP000199620">
    <property type="component" value="Chromosome I"/>
</dbReference>
<protein>
    <submittedName>
        <fullName evidence="1">Uncharacterized protein</fullName>
    </submittedName>
</protein>
<evidence type="ECO:0000313" key="1">
    <source>
        <dbReference type="EMBL" id="SDU90583.1"/>
    </source>
</evidence>
<organism evidence="1 2">
    <name type="scientific">Pseudomonas brenneri</name>
    <dbReference type="NCBI Taxonomy" id="129817"/>
    <lineage>
        <taxon>Bacteria</taxon>
        <taxon>Pseudomonadati</taxon>
        <taxon>Pseudomonadota</taxon>
        <taxon>Gammaproteobacteria</taxon>
        <taxon>Pseudomonadales</taxon>
        <taxon>Pseudomonadaceae</taxon>
        <taxon>Pseudomonas</taxon>
    </lineage>
</organism>
<keyword evidence="2" id="KW-1185">Reference proteome</keyword>